<proteinExistence type="predicted"/>
<reference evidence="1 2" key="1">
    <citation type="submission" date="2023-04" db="EMBL/GenBank/DDBJ databases">
        <title>Tenacibaculum tangerinum sp. nov., isolated from sea tidal flat of South Korea.</title>
        <authorList>
            <person name="Lee S.H."/>
            <person name="Kim J.-J."/>
        </authorList>
    </citation>
    <scope>NUCLEOTIDE SEQUENCE [LARGE SCALE GENOMIC DNA]</scope>
    <source>
        <strain evidence="1 2">GRR-S3-23</strain>
    </source>
</reference>
<keyword evidence="2" id="KW-1185">Reference proteome</keyword>
<dbReference type="EMBL" id="CP122539">
    <property type="protein sequence ID" value="WGH75488.1"/>
    <property type="molecule type" value="Genomic_DNA"/>
</dbReference>
<evidence type="ECO:0000313" key="2">
    <source>
        <dbReference type="Proteomes" id="UP001232001"/>
    </source>
</evidence>
<protein>
    <submittedName>
        <fullName evidence="1">Uncharacterized protein</fullName>
    </submittedName>
</protein>
<accession>A0ABY8L215</accession>
<evidence type="ECO:0000313" key="1">
    <source>
        <dbReference type="EMBL" id="WGH75488.1"/>
    </source>
</evidence>
<dbReference type="RefSeq" id="WP_279651362.1">
    <property type="nucleotide sequence ID" value="NZ_CP122539.1"/>
</dbReference>
<name>A0ABY8L215_9FLAO</name>
<organism evidence="1 2">
    <name type="scientific">Tenacibaculum tangerinum</name>
    <dbReference type="NCBI Taxonomy" id="3038772"/>
    <lineage>
        <taxon>Bacteria</taxon>
        <taxon>Pseudomonadati</taxon>
        <taxon>Bacteroidota</taxon>
        <taxon>Flavobacteriia</taxon>
        <taxon>Flavobacteriales</taxon>
        <taxon>Flavobacteriaceae</taxon>
        <taxon>Tenacibaculum</taxon>
    </lineage>
</organism>
<sequence length="208" mass="23565">MFKKARTLISFIDLLACALGASILLMLVFAKSKEDAAKAESIGAPKDFMYCEIELQQPQAYVIFQVRPKGGVWRKLQLNNNAQLKYHNGFINLTNNALHKMDSYYACGPFYKKNGESYQTNKSFFGIYGVHGKNESNWEFSASYISDQQLDWKSTAALPDKIISTQKLPKINLVYRLRNKNSTALTEKKIALAIGETQVFTIKITNED</sequence>
<gene>
    <name evidence="1" type="ORF">P8625_15695</name>
</gene>
<dbReference type="Proteomes" id="UP001232001">
    <property type="component" value="Chromosome"/>
</dbReference>